<organism evidence="2 3">
    <name type="scientific">Pseudoalteromonas haloplanktis</name>
    <name type="common">Alteromonas haloplanktis</name>
    <dbReference type="NCBI Taxonomy" id="228"/>
    <lineage>
        <taxon>Bacteria</taxon>
        <taxon>Pseudomonadati</taxon>
        <taxon>Pseudomonadota</taxon>
        <taxon>Gammaproteobacteria</taxon>
        <taxon>Alteromonadales</taxon>
        <taxon>Pseudoalteromonadaceae</taxon>
        <taxon>Pseudoalteromonas</taxon>
    </lineage>
</organism>
<comment type="caution">
    <text evidence="2">The sequence shown here is derived from an EMBL/GenBank/DDBJ whole genome shotgun (WGS) entry which is preliminary data.</text>
</comment>
<keyword evidence="3" id="KW-1185">Reference proteome</keyword>
<feature type="compositionally biased region" description="Pro residues" evidence="1">
    <location>
        <begin position="56"/>
        <end position="67"/>
    </location>
</feature>
<feature type="region of interest" description="Disordered" evidence="1">
    <location>
        <begin position="1"/>
        <end position="67"/>
    </location>
</feature>
<evidence type="ECO:0000313" key="2">
    <source>
        <dbReference type="EMBL" id="CAH9063130.1"/>
    </source>
</evidence>
<dbReference type="RefSeq" id="WP_010388809.1">
    <property type="nucleotide sequence ID" value="NZ_CAMAPB010000047.1"/>
</dbReference>
<protein>
    <submittedName>
        <fullName evidence="2">Uncharacterized protein</fullName>
    </submittedName>
</protein>
<reference evidence="2" key="1">
    <citation type="submission" date="2022-07" db="EMBL/GenBank/DDBJ databases">
        <authorList>
            <person name="Criscuolo A."/>
        </authorList>
    </citation>
    <scope>NUCLEOTIDE SEQUENCE</scope>
    <source>
        <strain evidence="2">CIP103197</strain>
    </source>
</reference>
<feature type="compositionally biased region" description="Polar residues" evidence="1">
    <location>
        <begin position="24"/>
        <end position="42"/>
    </location>
</feature>
<proteinExistence type="predicted"/>
<gene>
    <name evidence="2" type="ORF">PSEHALCIP103_02851</name>
</gene>
<evidence type="ECO:0000313" key="3">
    <source>
        <dbReference type="Proteomes" id="UP001152447"/>
    </source>
</evidence>
<name>A0A9W4R1V7_PSEHA</name>
<sequence>MNDKTKANNGYRPTITIAQDGYQPKSSQKEYQPSGTAPSSNDRMGYQPTTSSSSPSSPPQVSPPGDE</sequence>
<accession>A0A9W4R1V7</accession>
<evidence type="ECO:0000256" key="1">
    <source>
        <dbReference type="SAM" id="MobiDB-lite"/>
    </source>
</evidence>
<dbReference type="EMBL" id="CAMAPB010000047">
    <property type="protein sequence ID" value="CAH9063130.1"/>
    <property type="molecule type" value="Genomic_DNA"/>
</dbReference>
<dbReference type="AlphaFoldDB" id="A0A9W4R1V7"/>
<dbReference type="Proteomes" id="UP001152447">
    <property type="component" value="Unassembled WGS sequence"/>
</dbReference>